<dbReference type="InterPro" id="IPR036259">
    <property type="entry name" value="MFS_trans_sf"/>
</dbReference>
<feature type="transmembrane region" description="Helical" evidence="7">
    <location>
        <begin position="148"/>
        <end position="171"/>
    </location>
</feature>
<feature type="domain" description="Major facilitator superfamily (MFS) profile" evidence="8">
    <location>
        <begin position="16"/>
        <end position="430"/>
    </location>
</feature>
<protein>
    <submittedName>
        <fullName evidence="9">Sugar phosphate permease</fullName>
    </submittedName>
</protein>
<dbReference type="GO" id="GO:0022857">
    <property type="term" value="F:transmembrane transporter activity"/>
    <property type="evidence" value="ECO:0007669"/>
    <property type="project" value="InterPro"/>
</dbReference>
<dbReference type="Proteomes" id="UP000198900">
    <property type="component" value="Unassembled WGS sequence"/>
</dbReference>
<feature type="compositionally biased region" description="Polar residues" evidence="6">
    <location>
        <begin position="451"/>
        <end position="467"/>
    </location>
</feature>
<feature type="transmembrane region" description="Helical" evidence="7">
    <location>
        <begin position="336"/>
        <end position="357"/>
    </location>
</feature>
<feature type="transmembrane region" description="Helical" evidence="7">
    <location>
        <begin position="241"/>
        <end position="263"/>
    </location>
</feature>
<dbReference type="AlphaFoldDB" id="A0A7Z7BB50"/>
<evidence type="ECO:0000313" key="9">
    <source>
        <dbReference type="EMBL" id="SDI51688.1"/>
    </source>
</evidence>
<feature type="transmembrane region" description="Helical" evidence="7">
    <location>
        <begin position="50"/>
        <end position="71"/>
    </location>
</feature>
<feature type="transmembrane region" description="Helical" evidence="7">
    <location>
        <begin position="83"/>
        <end position="108"/>
    </location>
</feature>
<reference evidence="9" key="1">
    <citation type="submission" date="2016-10" db="EMBL/GenBank/DDBJ databases">
        <authorList>
            <person name="Varghese N."/>
            <person name="Submissions S."/>
        </authorList>
    </citation>
    <scope>NUCLEOTIDE SEQUENCE [LARGE SCALE GENOMIC DNA]</scope>
    <source>
        <strain evidence="9">YR281</strain>
    </source>
</reference>
<dbReference type="GO" id="GO:0016020">
    <property type="term" value="C:membrane"/>
    <property type="evidence" value="ECO:0007669"/>
    <property type="project" value="UniProtKB-SubCell"/>
</dbReference>
<feature type="transmembrane region" description="Helical" evidence="7">
    <location>
        <begin position="402"/>
        <end position="424"/>
    </location>
</feature>
<sequence length="467" mass="50472">MLQENNATQRFYPWLLVVALFFTSVVSYLDRNIISLFVGPIRQEIGLSDVQVSLLQGIAFALLYSVMGLPFGRLVDHHTRKTLIASGVLLWSAMTICCGLSTTFWQLFFSRMGVGIGEACLGPAAFSMIADCFAPAQRGRAIASYNMSNYVGVGISLLFGGTIISMLTRLADIGFTGLSSMPTWRLAFVIAGLPGTLMAFVVLALKEPQRREVMQFDDGQRRKLGLWSYLSGRKSAFVSIYTVYTLTAMIGYIVVAWAPSFYIRHHHMRPADVGLLMGGMTILSGVTGCICGGYLSDALAAKSVRGGRFRLPLLWWPIAVATIIGMVFASSPTWSLLFLGLLTFGSALSFSGAATVIQDVVPNQLRGQAAALNYIWTGIIGLSLGPTSVAMVTQYVLKDSSLLGDALAIVVVPLSVVGFLACYLGQKNYQEARNDLIATLRTGINARVAPETTQDSESSDASRQTTV</sequence>
<dbReference type="CDD" id="cd17328">
    <property type="entry name" value="MFS_spinster_like"/>
    <property type="match status" value="1"/>
</dbReference>
<keyword evidence="3 7" id="KW-0812">Transmembrane</keyword>
<feature type="transmembrane region" description="Helical" evidence="7">
    <location>
        <begin position="183"/>
        <end position="205"/>
    </location>
</feature>
<dbReference type="InterPro" id="IPR011701">
    <property type="entry name" value="MFS"/>
</dbReference>
<dbReference type="SUPFAM" id="SSF103473">
    <property type="entry name" value="MFS general substrate transporter"/>
    <property type="match status" value="1"/>
</dbReference>
<dbReference type="EMBL" id="FNDI01000018">
    <property type="protein sequence ID" value="SDI51688.1"/>
    <property type="molecule type" value="Genomic_DNA"/>
</dbReference>
<dbReference type="InterPro" id="IPR044770">
    <property type="entry name" value="MFS_spinster-like"/>
</dbReference>
<organism evidence="9 10">
    <name type="scientific">Paraburkholderia steynii</name>
    <dbReference type="NCBI Taxonomy" id="1245441"/>
    <lineage>
        <taxon>Bacteria</taxon>
        <taxon>Pseudomonadati</taxon>
        <taxon>Pseudomonadota</taxon>
        <taxon>Betaproteobacteria</taxon>
        <taxon>Burkholderiales</taxon>
        <taxon>Burkholderiaceae</taxon>
        <taxon>Paraburkholderia</taxon>
    </lineage>
</organism>
<dbReference type="PANTHER" id="PTHR23505:SF79">
    <property type="entry name" value="PROTEIN SPINSTER"/>
    <property type="match status" value="1"/>
</dbReference>
<evidence type="ECO:0000259" key="8">
    <source>
        <dbReference type="PROSITE" id="PS50850"/>
    </source>
</evidence>
<keyword evidence="4 7" id="KW-1133">Transmembrane helix</keyword>
<dbReference type="Gene3D" id="1.20.1250.20">
    <property type="entry name" value="MFS general substrate transporter like domains"/>
    <property type="match status" value="2"/>
</dbReference>
<dbReference type="Pfam" id="PF07690">
    <property type="entry name" value="MFS_1"/>
    <property type="match status" value="1"/>
</dbReference>
<evidence type="ECO:0000256" key="5">
    <source>
        <dbReference type="ARBA" id="ARBA00023136"/>
    </source>
</evidence>
<evidence type="ECO:0000256" key="2">
    <source>
        <dbReference type="ARBA" id="ARBA00022448"/>
    </source>
</evidence>
<evidence type="ECO:0000256" key="6">
    <source>
        <dbReference type="SAM" id="MobiDB-lite"/>
    </source>
</evidence>
<feature type="transmembrane region" description="Helical" evidence="7">
    <location>
        <begin position="12"/>
        <end position="30"/>
    </location>
</feature>
<keyword evidence="2" id="KW-0813">Transport</keyword>
<feature type="region of interest" description="Disordered" evidence="6">
    <location>
        <begin position="448"/>
        <end position="467"/>
    </location>
</feature>
<dbReference type="PANTHER" id="PTHR23505">
    <property type="entry name" value="SPINSTER"/>
    <property type="match status" value="1"/>
</dbReference>
<keyword evidence="5 7" id="KW-0472">Membrane</keyword>
<feature type="transmembrane region" description="Helical" evidence="7">
    <location>
        <begin position="114"/>
        <end position="136"/>
    </location>
</feature>
<dbReference type="PROSITE" id="PS50850">
    <property type="entry name" value="MFS"/>
    <property type="match status" value="1"/>
</dbReference>
<evidence type="ECO:0000256" key="4">
    <source>
        <dbReference type="ARBA" id="ARBA00022989"/>
    </source>
</evidence>
<feature type="transmembrane region" description="Helical" evidence="7">
    <location>
        <begin position="369"/>
        <end position="396"/>
    </location>
</feature>
<gene>
    <name evidence="9" type="ORF">SAMN04487926_118117</name>
</gene>
<evidence type="ECO:0000256" key="3">
    <source>
        <dbReference type="ARBA" id="ARBA00022692"/>
    </source>
</evidence>
<evidence type="ECO:0000313" key="10">
    <source>
        <dbReference type="Proteomes" id="UP000198900"/>
    </source>
</evidence>
<name>A0A7Z7BB50_9BURK</name>
<evidence type="ECO:0000256" key="1">
    <source>
        <dbReference type="ARBA" id="ARBA00004141"/>
    </source>
</evidence>
<dbReference type="InterPro" id="IPR020846">
    <property type="entry name" value="MFS_dom"/>
</dbReference>
<comment type="subcellular location">
    <subcellularLocation>
        <location evidence="1">Membrane</location>
        <topology evidence="1">Multi-pass membrane protein</topology>
    </subcellularLocation>
</comment>
<evidence type="ECO:0000256" key="7">
    <source>
        <dbReference type="SAM" id="Phobius"/>
    </source>
</evidence>
<keyword evidence="10" id="KW-1185">Reference proteome</keyword>
<comment type="caution">
    <text evidence="9">The sequence shown here is derived from an EMBL/GenBank/DDBJ whole genome shotgun (WGS) entry which is preliminary data.</text>
</comment>
<feature type="transmembrane region" description="Helical" evidence="7">
    <location>
        <begin position="275"/>
        <end position="301"/>
    </location>
</feature>
<feature type="transmembrane region" description="Helical" evidence="7">
    <location>
        <begin position="313"/>
        <end position="330"/>
    </location>
</feature>
<proteinExistence type="predicted"/>
<accession>A0A7Z7BB50</accession>
<dbReference type="RefSeq" id="WP_091784172.1">
    <property type="nucleotide sequence ID" value="NZ_FNDI01000018.1"/>
</dbReference>